<dbReference type="InterPro" id="IPR036188">
    <property type="entry name" value="FAD/NAD-bd_sf"/>
</dbReference>
<sequence length="538" mass="59510">MKPFDYIIVGAGSAGCVLANRLSQNPDNTVLLVEAGGPDKDPLIHIPGAYGKLFKKKYDWGFWTEPQPHVNNRSMYLPRGKTLGGSSSINAMAYVRGNKKDYDHWAKLGNKGWAYKDVLPYFIKSEHHEQYYLVDRGYHGKNGELNITFANKFITPFAKAFVEAGQELGLPYNPDYNGESQNGIGLFQFTIKNEKRHSSAAAFLKPALGRGNLTVMPHTQITRVLIENDRVGGVEYLRGKNKTGQLYARKEVILAAGSFKSPQILMLSGIGDPDELLKHQIQAIKHLPGVGKNLQDHLLCSVSALSFEEDGINHGIKPVNQLKNLLRYSFGKNGPLTTSILEAVAFMNLDDSRDSPNFQFQFSPMHPGKGYDYDLYDFKTFPVNDGFTIIPSLVNPKSRGFVTLKSANPLDSPLIQPNFLQHPEDLQTMVKGVKKALELINQNAFDAFRKEIICPPDTATDEAIIDHIKNSLETIYHPVGTCKMGKDEMAVVDSALHVHGIQGLRVVDASVMPTIITGNTNAPVIMIAEKASDMILNG</sequence>
<keyword evidence="3 5" id="KW-0285">Flavoprotein</keyword>
<dbReference type="Pfam" id="PF05199">
    <property type="entry name" value="GMC_oxred_C"/>
    <property type="match status" value="1"/>
</dbReference>
<dbReference type="SUPFAM" id="SSF54373">
    <property type="entry name" value="FAD-linked reductases, C-terminal domain"/>
    <property type="match status" value="1"/>
</dbReference>
<dbReference type="SUPFAM" id="SSF51905">
    <property type="entry name" value="FAD/NAD(P)-binding domain"/>
    <property type="match status" value="1"/>
</dbReference>
<name>A0ABT8LFW4_9BACT</name>
<feature type="domain" description="Glucose-methanol-choline oxidoreductase N-terminal" evidence="6">
    <location>
        <begin position="80"/>
        <end position="103"/>
    </location>
</feature>
<dbReference type="InterPro" id="IPR007867">
    <property type="entry name" value="GMC_OxRtase_C"/>
</dbReference>
<dbReference type="EMBL" id="JAUJEB010000010">
    <property type="protein sequence ID" value="MDN5216684.1"/>
    <property type="molecule type" value="Genomic_DNA"/>
</dbReference>
<comment type="similarity">
    <text evidence="2 5">Belongs to the GMC oxidoreductase family.</text>
</comment>
<keyword evidence="9" id="KW-1185">Reference proteome</keyword>
<protein>
    <submittedName>
        <fullName evidence="8">GMC family oxidoreductase N-terminal domain-containing protein</fullName>
    </submittedName>
</protein>
<evidence type="ECO:0000256" key="3">
    <source>
        <dbReference type="ARBA" id="ARBA00022630"/>
    </source>
</evidence>
<dbReference type="InterPro" id="IPR012132">
    <property type="entry name" value="GMC_OxRdtase"/>
</dbReference>
<evidence type="ECO:0000313" key="9">
    <source>
        <dbReference type="Proteomes" id="UP001172083"/>
    </source>
</evidence>
<gene>
    <name evidence="8" type="ORF">QQ020_31735</name>
</gene>
<comment type="cofactor">
    <cofactor evidence="1">
        <name>FAD</name>
        <dbReference type="ChEBI" id="CHEBI:57692"/>
    </cofactor>
</comment>
<evidence type="ECO:0000259" key="7">
    <source>
        <dbReference type="PROSITE" id="PS00624"/>
    </source>
</evidence>
<evidence type="ECO:0000256" key="4">
    <source>
        <dbReference type="ARBA" id="ARBA00022827"/>
    </source>
</evidence>
<proteinExistence type="inferred from homology"/>
<dbReference type="RefSeq" id="WP_346762022.1">
    <property type="nucleotide sequence ID" value="NZ_JAUJEB010000010.1"/>
</dbReference>
<dbReference type="Gene3D" id="3.50.50.60">
    <property type="entry name" value="FAD/NAD(P)-binding domain"/>
    <property type="match status" value="1"/>
</dbReference>
<dbReference type="PROSITE" id="PS51257">
    <property type="entry name" value="PROKAR_LIPOPROTEIN"/>
    <property type="match status" value="1"/>
</dbReference>
<dbReference type="PIRSF" id="PIRSF000137">
    <property type="entry name" value="Alcohol_oxidase"/>
    <property type="match status" value="1"/>
</dbReference>
<evidence type="ECO:0000256" key="2">
    <source>
        <dbReference type="ARBA" id="ARBA00010790"/>
    </source>
</evidence>
<organism evidence="8 9">
    <name type="scientific">Agaribacillus aureus</name>
    <dbReference type="NCBI Taxonomy" id="3051825"/>
    <lineage>
        <taxon>Bacteria</taxon>
        <taxon>Pseudomonadati</taxon>
        <taxon>Bacteroidota</taxon>
        <taxon>Cytophagia</taxon>
        <taxon>Cytophagales</taxon>
        <taxon>Splendidivirgaceae</taxon>
        <taxon>Agaribacillus</taxon>
    </lineage>
</organism>
<dbReference type="Gene3D" id="3.30.560.10">
    <property type="entry name" value="Glucose Oxidase, domain 3"/>
    <property type="match status" value="1"/>
</dbReference>
<dbReference type="InterPro" id="IPR000172">
    <property type="entry name" value="GMC_OxRdtase_N"/>
</dbReference>
<dbReference type="PROSITE" id="PS00624">
    <property type="entry name" value="GMC_OXRED_2"/>
    <property type="match status" value="1"/>
</dbReference>
<accession>A0ABT8LFW4</accession>
<keyword evidence="4 5" id="KW-0274">FAD</keyword>
<dbReference type="Proteomes" id="UP001172083">
    <property type="component" value="Unassembled WGS sequence"/>
</dbReference>
<evidence type="ECO:0000313" key="8">
    <source>
        <dbReference type="EMBL" id="MDN5216684.1"/>
    </source>
</evidence>
<evidence type="ECO:0000256" key="5">
    <source>
        <dbReference type="RuleBase" id="RU003968"/>
    </source>
</evidence>
<dbReference type="PANTHER" id="PTHR11552:SF147">
    <property type="entry name" value="CHOLINE DEHYDROGENASE, MITOCHONDRIAL"/>
    <property type="match status" value="1"/>
</dbReference>
<dbReference type="PROSITE" id="PS00623">
    <property type="entry name" value="GMC_OXRED_1"/>
    <property type="match status" value="1"/>
</dbReference>
<dbReference type="PANTHER" id="PTHR11552">
    <property type="entry name" value="GLUCOSE-METHANOL-CHOLINE GMC OXIDOREDUCTASE"/>
    <property type="match status" value="1"/>
</dbReference>
<dbReference type="Pfam" id="PF00732">
    <property type="entry name" value="GMC_oxred_N"/>
    <property type="match status" value="1"/>
</dbReference>
<comment type="caution">
    <text evidence="8">The sequence shown here is derived from an EMBL/GenBank/DDBJ whole genome shotgun (WGS) entry which is preliminary data.</text>
</comment>
<evidence type="ECO:0000256" key="1">
    <source>
        <dbReference type="ARBA" id="ARBA00001974"/>
    </source>
</evidence>
<reference evidence="8" key="1">
    <citation type="submission" date="2023-06" db="EMBL/GenBank/DDBJ databases">
        <title>Genomic of Agaribacillus aureum.</title>
        <authorList>
            <person name="Wang G."/>
        </authorList>
    </citation>
    <scope>NUCLEOTIDE SEQUENCE</scope>
    <source>
        <strain evidence="8">BMA12</strain>
    </source>
</reference>
<feature type="domain" description="Glucose-methanol-choline oxidoreductase N-terminal" evidence="7">
    <location>
        <begin position="257"/>
        <end position="271"/>
    </location>
</feature>
<evidence type="ECO:0000259" key="6">
    <source>
        <dbReference type="PROSITE" id="PS00623"/>
    </source>
</evidence>